<comment type="similarity">
    <text evidence="1">Belongs to the sel-1 family.</text>
</comment>
<dbReference type="SMART" id="SM00671">
    <property type="entry name" value="SEL1"/>
    <property type="match status" value="4"/>
</dbReference>
<organism evidence="4 5">
    <name type="scientific">Babesia gibsoni</name>
    <dbReference type="NCBI Taxonomy" id="33632"/>
    <lineage>
        <taxon>Eukaryota</taxon>
        <taxon>Sar</taxon>
        <taxon>Alveolata</taxon>
        <taxon>Apicomplexa</taxon>
        <taxon>Aconoidasida</taxon>
        <taxon>Piroplasmida</taxon>
        <taxon>Babesiidae</taxon>
        <taxon>Babesia</taxon>
    </lineage>
</organism>
<dbReference type="PANTHER" id="PTHR11102">
    <property type="entry name" value="SEL-1-LIKE PROTEIN"/>
    <property type="match status" value="1"/>
</dbReference>
<dbReference type="InterPro" id="IPR050767">
    <property type="entry name" value="Sel1_AlgK"/>
</dbReference>
<dbReference type="PANTHER" id="PTHR11102:SF147">
    <property type="entry name" value="SEL1L ADAPTOR SUBUNIT OF ERAD E3 UBIQUITIN LIGASE"/>
    <property type="match status" value="1"/>
</dbReference>
<dbReference type="Gene3D" id="1.25.40.10">
    <property type="entry name" value="Tetratricopeptide repeat domain"/>
    <property type="match status" value="1"/>
</dbReference>
<evidence type="ECO:0000313" key="4">
    <source>
        <dbReference type="EMBL" id="KAK1443692.1"/>
    </source>
</evidence>
<evidence type="ECO:0000256" key="1">
    <source>
        <dbReference type="ARBA" id="ARBA00038101"/>
    </source>
</evidence>
<protein>
    <submittedName>
        <fullName evidence="4">Uncharacterized protein</fullName>
    </submittedName>
</protein>
<keyword evidence="2" id="KW-1133">Transmembrane helix</keyword>
<dbReference type="Pfam" id="PF08238">
    <property type="entry name" value="Sel1"/>
    <property type="match status" value="4"/>
</dbReference>
<keyword evidence="3" id="KW-0732">Signal</keyword>
<feature type="transmembrane region" description="Helical" evidence="2">
    <location>
        <begin position="1167"/>
        <end position="1185"/>
    </location>
</feature>
<sequence>MIRSVIVVLAAGLAAAAVDTTSVWKNDIDDHRNLGPTAEEVERRLFESRIFERLNVREYGKFDMLDQYNGHMLRIGNKMVPKGLEVMMHLLNSPIFHDSVFSNINILHLGQTDMSYVGIPIRLSKGGTAHNLVVAVLTNDVPKLKSFKVFKKKEPTWSTYIDNEAAYTFLWRLLSRQVQVHSQEPVYSVDVLDDQFLYCYRNERNEILRFKFQLSMNHDKNKQFVSLVSQWSTENIPLHKKYINMLNESLALLDRSNYPLEMFDNLGKLSTLIKDTGIHSLSKLSSLKMVPMLKPTLSLEEALDIEARNIAEVTIRFSFSCVARMLERHAIHAFSILKKRTHMWRVYGVSYTLRRIRSRINSGLSSIQLPDGQIDAESSKQHSEEIEEILFESSQKFGPYWSMRNDTLYRSSELVTLHDVKGLGLLFDPDKFFHNMINMKSESINFSEMHDILHRLTNETTAKKPFVKFKMHPKCAVTHDNVDKINEQYQSLPSHVRQRLVAKCRCLLVFLYLFGVVDRNGKLEFPWGWPRDINKSLLYIPAGIGSSCGLCNSLLGFLSGIGYPPVVENMYAWETPRNQAESAVYQMFVLSNKPKGKKHTEYYDKTLLSYVGGHYKEDNVSSLAVGYYLYSGLGNPSRLLDDATIKSGMERKPKNVGSNCIDALPFVIDAAKAAMHSRVPLVSDDSSEEYRSKRYAEFIKKLASMGDTDGLRVMGDFYYMGHEEGNINTDLTRALEYWTMAANQGDVTSALTVATHLISMINREQVNDDGDTPQTPDVNLGRTAGTVNTQGLGTAENLEVAAEGYLQMVANSPNQVAAATARFNMARYGIGRKRDPVDAAKFLQESADRGDVTSQMLMGHVYAGLLPDITPADGKNVFMALEYYRRASKNGNIVATFNAAVLTLHGYDLKYNSSVERCKASFGLFQKVGRHSLVPATVRSLAKRASQIGDDVGSALMNLFLSEMGDPDAHVAAAKQFKKSDGLCYSATNGAAETTEGIIDSKGLFSQFQQKQQSTGESPCYMYYARRSSHDPYEGSSLLYAEALMTSQPKESISWVMDAKLKNEPKANYIYAEMLEAGVGITQDCSASYKYYKSMMDSKEFPTQVLGFLCIQRARALWVLKYWPDVYTLFVGIFYDQPIASYLLQRGYAPCWYSMPKFKVLKDSGDLVNAYMFLALVAFATFVYLRMR</sequence>
<comment type="caution">
    <text evidence="4">The sequence shown here is derived from an EMBL/GenBank/DDBJ whole genome shotgun (WGS) entry which is preliminary data.</text>
</comment>
<evidence type="ECO:0000256" key="2">
    <source>
        <dbReference type="SAM" id="Phobius"/>
    </source>
</evidence>
<feature type="chain" id="PRO_5042113984" evidence="3">
    <location>
        <begin position="17"/>
        <end position="1188"/>
    </location>
</feature>
<dbReference type="InterPro" id="IPR006597">
    <property type="entry name" value="Sel1-like"/>
</dbReference>
<evidence type="ECO:0000313" key="5">
    <source>
        <dbReference type="Proteomes" id="UP001230268"/>
    </source>
</evidence>
<feature type="signal peptide" evidence="3">
    <location>
        <begin position="1"/>
        <end position="16"/>
    </location>
</feature>
<dbReference type="AlphaFoldDB" id="A0AAD8LL89"/>
<dbReference type="Proteomes" id="UP001230268">
    <property type="component" value="Unassembled WGS sequence"/>
</dbReference>
<accession>A0AAD8LL89</accession>
<keyword evidence="2" id="KW-0472">Membrane</keyword>
<name>A0AAD8LL89_BABGI</name>
<gene>
    <name evidence="4" type="ORF">BgAZ_205680</name>
</gene>
<keyword evidence="2" id="KW-0812">Transmembrane</keyword>
<dbReference type="SUPFAM" id="SSF81901">
    <property type="entry name" value="HCP-like"/>
    <property type="match status" value="1"/>
</dbReference>
<dbReference type="GO" id="GO:0036503">
    <property type="term" value="P:ERAD pathway"/>
    <property type="evidence" value="ECO:0007669"/>
    <property type="project" value="TreeGrafter"/>
</dbReference>
<dbReference type="EMBL" id="JAVEPI010000002">
    <property type="protein sequence ID" value="KAK1443692.1"/>
    <property type="molecule type" value="Genomic_DNA"/>
</dbReference>
<reference evidence="4" key="1">
    <citation type="submission" date="2023-08" db="EMBL/GenBank/DDBJ databases">
        <title>Draft sequence of the Babesia gibsoni genome.</title>
        <authorList>
            <person name="Yamagishi J.Y."/>
            <person name="Xuan X.X."/>
        </authorList>
    </citation>
    <scope>NUCLEOTIDE SEQUENCE</scope>
    <source>
        <strain evidence="4">Azabu</strain>
    </source>
</reference>
<evidence type="ECO:0000256" key="3">
    <source>
        <dbReference type="SAM" id="SignalP"/>
    </source>
</evidence>
<dbReference type="GO" id="GO:0005789">
    <property type="term" value="C:endoplasmic reticulum membrane"/>
    <property type="evidence" value="ECO:0007669"/>
    <property type="project" value="TreeGrafter"/>
</dbReference>
<dbReference type="InterPro" id="IPR011990">
    <property type="entry name" value="TPR-like_helical_dom_sf"/>
</dbReference>
<keyword evidence="5" id="KW-1185">Reference proteome</keyword>
<proteinExistence type="inferred from homology"/>